<accession>A0A934QZP5</accession>
<proteinExistence type="predicted"/>
<dbReference type="NCBIfam" id="TIGR02595">
    <property type="entry name" value="PEP_CTERM"/>
    <property type="match status" value="1"/>
</dbReference>
<evidence type="ECO:0000313" key="2">
    <source>
        <dbReference type="Proteomes" id="UP000600139"/>
    </source>
</evidence>
<sequence length="268" mass="28341">MKFGVLPNEEARFFFLFKLLQFIWSSVMKTRFFRSFLVSVAIAAASAAQAAVLVVPGAYESTEGAGQNNFPLSLTAGNTQRYQQVFGSGGFSSLTGPFLITEIAFRPSAAQAAFTSTATIQLSLSTTSKAPDGLSTTFAENVGEDPEVVFSGDLAISSAAAGPPAGPKAFDIVITFQTPYLYDPAEGNLLIDFRTSATSGENFFLDAQSTVGDQISRVYSNQAPTAVNATTGTAVTLALITRFTITVPEPSSAALIVLGGMTLLRRRR</sequence>
<evidence type="ECO:0000313" key="1">
    <source>
        <dbReference type="EMBL" id="MBK1814002.1"/>
    </source>
</evidence>
<name>A0A934QZP5_9BACT</name>
<protein>
    <submittedName>
        <fullName evidence="1">PEP-CTERM sorting domain-containing protein</fullName>
    </submittedName>
</protein>
<organism evidence="1 2">
    <name type="scientific">Luteolibacter yonseiensis</name>
    <dbReference type="NCBI Taxonomy" id="1144680"/>
    <lineage>
        <taxon>Bacteria</taxon>
        <taxon>Pseudomonadati</taxon>
        <taxon>Verrucomicrobiota</taxon>
        <taxon>Verrucomicrobiia</taxon>
        <taxon>Verrucomicrobiales</taxon>
        <taxon>Verrucomicrobiaceae</taxon>
        <taxon>Luteolibacter</taxon>
    </lineage>
</organism>
<dbReference type="Proteomes" id="UP000600139">
    <property type="component" value="Unassembled WGS sequence"/>
</dbReference>
<gene>
    <name evidence="1" type="ORF">JIN84_00075</name>
</gene>
<dbReference type="EMBL" id="JAENIK010000001">
    <property type="protein sequence ID" value="MBK1814002.1"/>
    <property type="molecule type" value="Genomic_DNA"/>
</dbReference>
<dbReference type="InterPro" id="IPR013424">
    <property type="entry name" value="Ice-binding_C"/>
</dbReference>
<reference evidence="1" key="1">
    <citation type="submission" date="2021-01" db="EMBL/GenBank/DDBJ databases">
        <title>Modified the classification status of verrucomicrobia.</title>
        <authorList>
            <person name="Feng X."/>
        </authorList>
    </citation>
    <scope>NUCLEOTIDE SEQUENCE</scope>
    <source>
        <strain evidence="1">JCM 18052</strain>
    </source>
</reference>
<comment type="caution">
    <text evidence="1">The sequence shown here is derived from an EMBL/GenBank/DDBJ whole genome shotgun (WGS) entry which is preliminary data.</text>
</comment>
<dbReference type="RefSeq" id="WP_200348968.1">
    <property type="nucleotide sequence ID" value="NZ_JAENIK010000001.1"/>
</dbReference>
<keyword evidence="2" id="KW-1185">Reference proteome</keyword>
<dbReference type="AlphaFoldDB" id="A0A934QZP5"/>